<reference evidence="2" key="1">
    <citation type="submission" date="2007-04" db="EMBL/GenBank/DDBJ databases">
        <title>Annotation of Pediculus humanus corporis strain USDA.</title>
        <authorList>
            <person name="Kirkness E."/>
            <person name="Hannick L."/>
            <person name="Hass B."/>
            <person name="Bruggner R."/>
            <person name="Lawson D."/>
            <person name="Bidwell S."/>
            <person name="Joardar V."/>
            <person name="Caler E."/>
            <person name="Walenz B."/>
            <person name="Inman J."/>
            <person name="Schobel S."/>
            <person name="Galinsky K."/>
            <person name="Amedeo P."/>
            <person name="Strausberg R."/>
        </authorList>
    </citation>
    <scope>NUCLEOTIDE SEQUENCE</scope>
    <source>
        <strain evidence="2">USDA</strain>
    </source>
</reference>
<dbReference type="KEGG" id="phu:Phum_PHUM193880"/>
<evidence type="ECO:0000256" key="1">
    <source>
        <dbReference type="SAM" id="MobiDB-lite"/>
    </source>
</evidence>
<dbReference type="VEuPathDB" id="VectorBase:PHUM193880"/>
<feature type="compositionally biased region" description="Basic and acidic residues" evidence="1">
    <location>
        <begin position="1"/>
        <end position="13"/>
    </location>
</feature>
<accession>E0VGV4</accession>
<dbReference type="CTD" id="8240193"/>
<feature type="compositionally biased region" description="Acidic residues" evidence="1">
    <location>
        <begin position="149"/>
        <end position="165"/>
    </location>
</feature>
<feature type="compositionally biased region" description="Low complexity" evidence="1">
    <location>
        <begin position="16"/>
        <end position="27"/>
    </location>
</feature>
<feature type="region of interest" description="Disordered" evidence="1">
    <location>
        <begin position="330"/>
        <end position="354"/>
    </location>
</feature>
<evidence type="ECO:0000313" key="4">
    <source>
        <dbReference type="Proteomes" id="UP000009046"/>
    </source>
</evidence>
<evidence type="ECO:0000313" key="2">
    <source>
        <dbReference type="EMBL" id="EEB12610.1"/>
    </source>
</evidence>
<feature type="compositionally biased region" description="Polar residues" evidence="1">
    <location>
        <begin position="267"/>
        <end position="288"/>
    </location>
</feature>
<feature type="compositionally biased region" description="Acidic residues" evidence="1">
    <location>
        <begin position="231"/>
        <end position="244"/>
    </location>
</feature>
<dbReference type="InParanoid" id="E0VGV4"/>
<feature type="region of interest" description="Disordered" evidence="1">
    <location>
        <begin position="122"/>
        <end position="168"/>
    </location>
</feature>
<feature type="compositionally biased region" description="Basic and acidic residues" evidence="1">
    <location>
        <begin position="341"/>
        <end position="354"/>
    </location>
</feature>
<dbReference type="AlphaFoldDB" id="E0VGV4"/>
<reference evidence="3" key="3">
    <citation type="submission" date="2020-05" db="UniProtKB">
        <authorList>
            <consortium name="EnsemblMetazoa"/>
        </authorList>
    </citation>
    <scope>IDENTIFICATION</scope>
    <source>
        <strain evidence="3">USDA</strain>
    </source>
</reference>
<dbReference type="HOGENOM" id="CLU_783702_0_0_1"/>
<feature type="region of interest" description="Disordered" evidence="1">
    <location>
        <begin position="1"/>
        <end position="45"/>
    </location>
</feature>
<dbReference type="RefSeq" id="XP_002425348.1">
    <property type="nucleotide sequence ID" value="XM_002425303.1"/>
</dbReference>
<feature type="compositionally biased region" description="Polar residues" evidence="1">
    <location>
        <begin position="330"/>
        <end position="339"/>
    </location>
</feature>
<feature type="region of interest" description="Disordered" evidence="1">
    <location>
        <begin position="231"/>
        <end position="298"/>
    </location>
</feature>
<name>E0VGV4_PEDHC</name>
<dbReference type="EMBL" id="AAZO01002248">
    <property type="status" value="NOT_ANNOTATED_CDS"/>
    <property type="molecule type" value="Genomic_DNA"/>
</dbReference>
<protein>
    <submittedName>
        <fullName evidence="2 3">Uncharacterized protein</fullName>
    </submittedName>
</protein>
<organism>
    <name type="scientific">Pediculus humanus subsp. corporis</name>
    <name type="common">Body louse</name>
    <dbReference type="NCBI Taxonomy" id="121224"/>
    <lineage>
        <taxon>Eukaryota</taxon>
        <taxon>Metazoa</taxon>
        <taxon>Ecdysozoa</taxon>
        <taxon>Arthropoda</taxon>
        <taxon>Hexapoda</taxon>
        <taxon>Insecta</taxon>
        <taxon>Pterygota</taxon>
        <taxon>Neoptera</taxon>
        <taxon>Paraneoptera</taxon>
        <taxon>Psocodea</taxon>
        <taxon>Troctomorpha</taxon>
        <taxon>Phthiraptera</taxon>
        <taxon>Anoplura</taxon>
        <taxon>Pediculidae</taxon>
        <taxon>Pediculus</taxon>
    </lineage>
</organism>
<dbReference type="EMBL" id="DS235152">
    <property type="protein sequence ID" value="EEB12610.1"/>
    <property type="molecule type" value="Genomic_DNA"/>
</dbReference>
<dbReference type="Proteomes" id="UP000009046">
    <property type="component" value="Unassembled WGS sequence"/>
</dbReference>
<evidence type="ECO:0000313" key="3">
    <source>
        <dbReference type="EnsemblMetazoa" id="PHUM193880-PA"/>
    </source>
</evidence>
<feature type="compositionally biased region" description="Acidic residues" evidence="1">
    <location>
        <begin position="122"/>
        <end position="138"/>
    </location>
</feature>
<feature type="compositionally biased region" description="Basic and acidic residues" evidence="1">
    <location>
        <begin position="245"/>
        <end position="255"/>
    </location>
</feature>
<dbReference type="EnsemblMetazoa" id="PHUM193880-RA">
    <property type="protein sequence ID" value="PHUM193880-PA"/>
    <property type="gene ID" value="PHUM193880"/>
</dbReference>
<dbReference type="OrthoDB" id="6631245at2759"/>
<keyword evidence="4" id="KW-1185">Reference proteome</keyword>
<proteinExistence type="predicted"/>
<sequence length="354" mass="39259">MTLDNNNRRESVKRTSSSSSSSLLLPSTNKRKNFRPRSIVTTNETKYKKPETENVMTNDSNVATVVVTSDEMDDPEEKQTIKNRRKTYCKTPLKLVNRPEVMDLSIKDGREYVVDVANDDDYVVDDDENDDADDEDDVIVGVRGGGGGDDGDDDDDVDSACDESASDSGFSRERINLKKYRHVKTKCHYGDKPESLLNLLNSSRENNPFGIDLSKFNKNIAQNNLIADYCVDDDDDDDDGDGDDDNNRNGKDSSSYDKTNNSDDNEYNSVVSQVGNDGSGTNTHQLPGTQPGEASAMKEYAESTMRELLRIYGLASNEMSEPITKNVHISNFSAGQSNPRNKKEIQLKEKLGGG</sequence>
<reference evidence="2" key="2">
    <citation type="submission" date="2007-04" db="EMBL/GenBank/DDBJ databases">
        <title>The genome of the human body louse.</title>
        <authorList>
            <consortium name="The Human Body Louse Genome Consortium"/>
            <person name="Kirkness E."/>
            <person name="Walenz B."/>
            <person name="Hass B."/>
            <person name="Bruggner R."/>
            <person name="Strausberg R."/>
        </authorList>
    </citation>
    <scope>NUCLEOTIDE SEQUENCE</scope>
    <source>
        <strain evidence="2">USDA</strain>
    </source>
</reference>
<gene>
    <name evidence="3" type="primary">8240193</name>
    <name evidence="2" type="ORF">Phum_PHUM193880</name>
</gene>
<dbReference type="GeneID" id="8240193"/>